<gene>
    <name evidence="1" type="ORF">GCM10022392_18290</name>
</gene>
<dbReference type="Proteomes" id="UP001500841">
    <property type="component" value="Unassembled WGS sequence"/>
</dbReference>
<organism evidence="1 2">
    <name type="scientific">Mucilaginibacter panaciglaebae</name>
    <dbReference type="NCBI Taxonomy" id="502331"/>
    <lineage>
        <taxon>Bacteria</taxon>
        <taxon>Pseudomonadati</taxon>
        <taxon>Bacteroidota</taxon>
        <taxon>Sphingobacteriia</taxon>
        <taxon>Sphingobacteriales</taxon>
        <taxon>Sphingobacteriaceae</taxon>
        <taxon>Mucilaginibacter</taxon>
    </lineage>
</organism>
<reference evidence="2" key="1">
    <citation type="journal article" date="2019" name="Int. J. Syst. Evol. Microbiol.">
        <title>The Global Catalogue of Microorganisms (GCM) 10K type strain sequencing project: providing services to taxonomists for standard genome sequencing and annotation.</title>
        <authorList>
            <consortium name="The Broad Institute Genomics Platform"/>
            <consortium name="The Broad Institute Genome Sequencing Center for Infectious Disease"/>
            <person name="Wu L."/>
            <person name="Ma J."/>
        </authorList>
    </citation>
    <scope>NUCLEOTIDE SEQUENCE [LARGE SCALE GENOMIC DNA]</scope>
    <source>
        <strain evidence="2">JCM 17085</strain>
    </source>
</reference>
<accession>A0ABP7WS60</accession>
<proteinExistence type="predicted"/>
<keyword evidence="2" id="KW-1185">Reference proteome</keyword>
<sequence length="89" mass="10092">METILADTSVWINIFKGIETKASVFLRENNNILVATCPTIVQEVLQGIVSDTDYQNISEYFNDIINLPSNGYGYARQAAKLYRDLRKMA</sequence>
<dbReference type="SUPFAM" id="SSF88723">
    <property type="entry name" value="PIN domain-like"/>
    <property type="match status" value="1"/>
</dbReference>
<evidence type="ECO:0000313" key="2">
    <source>
        <dbReference type="Proteomes" id="UP001500841"/>
    </source>
</evidence>
<name>A0ABP7WS60_9SPHI</name>
<evidence type="ECO:0008006" key="3">
    <source>
        <dbReference type="Google" id="ProtNLM"/>
    </source>
</evidence>
<comment type="caution">
    <text evidence="1">The sequence shown here is derived from an EMBL/GenBank/DDBJ whole genome shotgun (WGS) entry which is preliminary data.</text>
</comment>
<dbReference type="Gene3D" id="3.40.50.1010">
    <property type="entry name" value="5'-nuclease"/>
    <property type="match status" value="1"/>
</dbReference>
<dbReference type="EMBL" id="BAABCV010000006">
    <property type="protein sequence ID" value="GAA4095589.1"/>
    <property type="molecule type" value="Genomic_DNA"/>
</dbReference>
<protein>
    <recommendedName>
        <fullName evidence="3">PIN domain-containing protein</fullName>
    </recommendedName>
</protein>
<evidence type="ECO:0000313" key="1">
    <source>
        <dbReference type="EMBL" id="GAA4095589.1"/>
    </source>
</evidence>
<dbReference type="InterPro" id="IPR029060">
    <property type="entry name" value="PIN-like_dom_sf"/>
</dbReference>
<dbReference type="RefSeq" id="WP_345103176.1">
    <property type="nucleotide sequence ID" value="NZ_BAABCV010000006.1"/>
</dbReference>